<name>A0A1M5VZQ6_9FLAO</name>
<dbReference type="NCBIfam" id="TIGR00022">
    <property type="entry name" value="YhcH/YjgK/YiaL family protein"/>
    <property type="match status" value="1"/>
</dbReference>
<dbReference type="PANTHER" id="PTHR34986:SF1">
    <property type="entry name" value="PROTEIN YIAL"/>
    <property type="match status" value="1"/>
</dbReference>
<dbReference type="AlphaFoldDB" id="A0A1M5VZQ6"/>
<gene>
    <name evidence="1" type="ORF">SAMN05444281_2087</name>
</gene>
<dbReference type="Proteomes" id="UP000184109">
    <property type="component" value="Unassembled WGS sequence"/>
</dbReference>
<evidence type="ECO:0000313" key="2">
    <source>
        <dbReference type="Proteomes" id="UP000184109"/>
    </source>
</evidence>
<dbReference type="InterPro" id="IPR004375">
    <property type="entry name" value="NanQ/TabA/YiaL"/>
</dbReference>
<dbReference type="SUPFAM" id="SSF51197">
    <property type="entry name" value="Clavaminate synthase-like"/>
    <property type="match status" value="1"/>
</dbReference>
<dbReference type="RefSeq" id="WP_073121224.1">
    <property type="nucleotide sequence ID" value="NZ_BMEN01000004.1"/>
</dbReference>
<dbReference type="Pfam" id="PF04074">
    <property type="entry name" value="DUF386"/>
    <property type="match status" value="1"/>
</dbReference>
<dbReference type="GO" id="GO:0005829">
    <property type="term" value="C:cytosol"/>
    <property type="evidence" value="ECO:0007669"/>
    <property type="project" value="TreeGrafter"/>
</dbReference>
<reference evidence="2" key="1">
    <citation type="submission" date="2016-11" db="EMBL/GenBank/DDBJ databases">
        <authorList>
            <person name="Varghese N."/>
            <person name="Submissions S."/>
        </authorList>
    </citation>
    <scope>NUCLEOTIDE SEQUENCE [LARGE SCALE GENOMIC DNA]</scope>
    <source>
        <strain evidence="2">DSM 100572</strain>
    </source>
</reference>
<dbReference type="OrthoDB" id="9792756at2"/>
<dbReference type="EMBL" id="FQXQ01000004">
    <property type="protein sequence ID" value="SHH80736.1"/>
    <property type="molecule type" value="Genomic_DNA"/>
</dbReference>
<keyword evidence="2" id="KW-1185">Reference proteome</keyword>
<protein>
    <submittedName>
        <fullName evidence="1">YhcH/YjgK/YiaL family protein</fullName>
    </submittedName>
</protein>
<dbReference type="Gene3D" id="2.60.120.370">
    <property type="entry name" value="YhcH/YjgK/YiaL"/>
    <property type="match status" value="1"/>
</dbReference>
<sequence>MIIDKLENHKLYSGLSDRIAMAFDYVTQTDLANTPIGTYEIDDDKVFAIVMEYITKDIDEANCEGHHAHIDLQYMISGTEYVGVTTLTNQTPISEDPEKDLDFYDTTSSLVKFDTGTFMIFFPDDLHMPSVHIDAPEKVKKVVVKIKVH</sequence>
<accession>A0A1M5VZQ6</accession>
<dbReference type="InterPro" id="IPR037012">
    <property type="entry name" value="NanQ/TabA/YiaL_sf"/>
</dbReference>
<organism evidence="1 2">
    <name type="scientific">Wenyingzhuangia marina</name>
    <dbReference type="NCBI Taxonomy" id="1195760"/>
    <lineage>
        <taxon>Bacteria</taxon>
        <taxon>Pseudomonadati</taxon>
        <taxon>Bacteroidota</taxon>
        <taxon>Flavobacteriia</taxon>
        <taxon>Flavobacteriales</taxon>
        <taxon>Flavobacteriaceae</taxon>
        <taxon>Wenyingzhuangia</taxon>
    </lineage>
</organism>
<evidence type="ECO:0000313" key="1">
    <source>
        <dbReference type="EMBL" id="SHH80736.1"/>
    </source>
</evidence>
<proteinExistence type="predicted"/>
<dbReference type="STRING" id="1195760.SAMN05444281_2087"/>
<dbReference type="PANTHER" id="PTHR34986">
    <property type="entry name" value="EVOLVED BETA-GALACTOSIDASE SUBUNIT BETA"/>
    <property type="match status" value="1"/>
</dbReference>